<dbReference type="InterPro" id="IPR013022">
    <property type="entry name" value="Xyl_isomerase-like_TIM-brl"/>
</dbReference>
<evidence type="ECO:0000313" key="2">
    <source>
        <dbReference type="EMBL" id="MFC0200548.1"/>
    </source>
</evidence>
<accession>A0ABV6CIH7</accession>
<evidence type="ECO:0000313" key="3">
    <source>
        <dbReference type="Proteomes" id="UP001589795"/>
    </source>
</evidence>
<name>A0ABV6CIH7_9RHOB</name>
<dbReference type="InterPro" id="IPR050312">
    <property type="entry name" value="IolE/XylAMocC-like"/>
</dbReference>
<dbReference type="PANTHER" id="PTHR12110:SF41">
    <property type="entry name" value="INOSOSE DEHYDRATASE"/>
    <property type="match status" value="1"/>
</dbReference>
<dbReference type="InterPro" id="IPR036237">
    <property type="entry name" value="Xyl_isomerase-like_sf"/>
</dbReference>
<proteinExistence type="predicted"/>
<feature type="domain" description="Xylose isomerase-like TIM barrel" evidence="1">
    <location>
        <begin position="34"/>
        <end position="262"/>
    </location>
</feature>
<dbReference type="EMBL" id="JBHLWQ010000085">
    <property type="protein sequence ID" value="MFC0200548.1"/>
    <property type="molecule type" value="Genomic_DNA"/>
</dbReference>
<evidence type="ECO:0000259" key="1">
    <source>
        <dbReference type="Pfam" id="PF01261"/>
    </source>
</evidence>
<dbReference type="Gene3D" id="3.20.20.150">
    <property type="entry name" value="Divalent-metal-dependent TIM barrel enzymes"/>
    <property type="match status" value="1"/>
</dbReference>
<dbReference type="Pfam" id="PF01261">
    <property type="entry name" value="AP_endonuc_2"/>
    <property type="match status" value="1"/>
</dbReference>
<dbReference type="PANTHER" id="PTHR12110">
    <property type="entry name" value="HYDROXYPYRUVATE ISOMERASE"/>
    <property type="match status" value="1"/>
</dbReference>
<comment type="caution">
    <text evidence="2">The sequence shown here is derived from an EMBL/GenBank/DDBJ whole genome shotgun (WGS) entry which is preliminary data.</text>
</comment>
<dbReference type="Proteomes" id="UP001589795">
    <property type="component" value="Unassembled WGS sequence"/>
</dbReference>
<protein>
    <submittedName>
        <fullName evidence="2">TIM barrel protein</fullName>
    </submittedName>
</protein>
<sequence>MKQNSTREQMPLGPQNIAAMNFHYVRYSLERFLADACESGVSRIELWGAAPHFFTEDRTLAEARELGRRIRGMGMELIAFTPEQCQYPINISSTDSRMRNRSIQYFMNCMEFAVELNAPALLVTAGGGDRDEPAELAMARCTDAMGLLCDRAGTLGVDLWMEVLPPAWSNIICNAQQMGAFFDQIASPSLHGVYDVAGAVMTGETAQDYFHHLRDRLAHIHMTDSDAQGSHMAWGEGIVDLNTLVSFLRIQNYQGSMSIELTNWVYNLSPAPPLRKCVAALQQALA</sequence>
<gene>
    <name evidence="2" type="ORF">ACFFIZ_09510</name>
</gene>
<dbReference type="SUPFAM" id="SSF51658">
    <property type="entry name" value="Xylose isomerase-like"/>
    <property type="match status" value="1"/>
</dbReference>
<organism evidence="2 3">
    <name type="scientific">Paracoccus rhizosphaerae</name>
    <dbReference type="NCBI Taxonomy" id="1133347"/>
    <lineage>
        <taxon>Bacteria</taxon>
        <taxon>Pseudomonadati</taxon>
        <taxon>Pseudomonadota</taxon>
        <taxon>Alphaproteobacteria</taxon>
        <taxon>Rhodobacterales</taxon>
        <taxon>Paracoccaceae</taxon>
        <taxon>Paracoccus</taxon>
    </lineage>
</organism>
<keyword evidence="3" id="KW-1185">Reference proteome</keyword>
<reference evidence="2 3" key="1">
    <citation type="submission" date="2024-09" db="EMBL/GenBank/DDBJ databases">
        <authorList>
            <person name="Sun Q."/>
            <person name="Mori K."/>
        </authorList>
    </citation>
    <scope>NUCLEOTIDE SEQUENCE [LARGE SCALE GENOMIC DNA]</scope>
    <source>
        <strain evidence="2 3">CCM 7904</strain>
    </source>
</reference>
<dbReference type="RefSeq" id="WP_265506707.1">
    <property type="nucleotide sequence ID" value="NZ_JAOTBE010000016.1"/>
</dbReference>